<dbReference type="EMBL" id="JACVXA010000015">
    <property type="protein sequence ID" value="MBE3638053.1"/>
    <property type="molecule type" value="Genomic_DNA"/>
</dbReference>
<proteinExistence type="predicted"/>
<dbReference type="InterPro" id="IPR050445">
    <property type="entry name" value="Bact_polysacc_biosynth/exp"/>
</dbReference>
<dbReference type="CDD" id="cd05387">
    <property type="entry name" value="BY-kinase"/>
    <property type="match status" value="1"/>
</dbReference>
<sequence>MERLQNALQRAREKRGGLSGREAAPARSPRAAADDAAVAARWAALKPFVPNPRDLQHSRVVSFFGKQQAGPFDMMRTKVLQQAKAKGWKRLVVTSATPKCGKTTITANLSFSLARQSDLRVMVIELDLRRPSLARVLGLKEPHYFAKVLAGLEPAEQHLACYGGNLAFGTNLAAEANSSELLQSARTREVLTALEETYRPDLTIFDTAPLLASDDTIGFLEHVDAALLIAAAEQTTIDELDVAESEISEMTEVMGVVLNKTRYAPSGYGYEYGYGYGTY</sequence>
<evidence type="ECO:0000313" key="5">
    <source>
        <dbReference type="EMBL" id="MBE3638053.1"/>
    </source>
</evidence>
<evidence type="ECO:0000256" key="2">
    <source>
        <dbReference type="ARBA" id="ARBA00022840"/>
    </source>
</evidence>
<name>A0A8J7CZL0_9RHOB</name>
<dbReference type="InterPro" id="IPR002586">
    <property type="entry name" value="CobQ/CobB/MinD/ParA_Nub-bd_dom"/>
</dbReference>
<evidence type="ECO:0000256" key="3">
    <source>
        <dbReference type="SAM" id="MobiDB-lite"/>
    </source>
</evidence>
<evidence type="ECO:0000259" key="4">
    <source>
        <dbReference type="Pfam" id="PF01656"/>
    </source>
</evidence>
<feature type="region of interest" description="Disordered" evidence="3">
    <location>
        <begin position="1"/>
        <end position="31"/>
    </location>
</feature>
<dbReference type="AlphaFoldDB" id="A0A8J7CZL0"/>
<dbReference type="Gene3D" id="3.40.50.300">
    <property type="entry name" value="P-loop containing nucleotide triphosphate hydrolases"/>
    <property type="match status" value="1"/>
</dbReference>
<comment type="caution">
    <text evidence="5">The sequence shown here is derived from an EMBL/GenBank/DDBJ whole genome shotgun (WGS) entry which is preliminary data.</text>
</comment>
<dbReference type="RefSeq" id="WP_193181354.1">
    <property type="nucleotide sequence ID" value="NZ_JACVXA010000015.1"/>
</dbReference>
<dbReference type="GO" id="GO:0016301">
    <property type="term" value="F:kinase activity"/>
    <property type="evidence" value="ECO:0007669"/>
    <property type="project" value="UniProtKB-KW"/>
</dbReference>
<dbReference type="Proteomes" id="UP000609121">
    <property type="component" value="Unassembled WGS sequence"/>
</dbReference>
<dbReference type="InterPro" id="IPR005702">
    <property type="entry name" value="Wzc-like_C"/>
</dbReference>
<feature type="domain" description="CobQ/CobB/MinD/ParA nucleotide binding" evidence="4">
    <location>
        <begin position="92"/>
        <end position="262"/>
    </location>
</feature>
<protein>
    <submittedName>
        <fullName evidence="5">CpsD/CapB family tyrosine-protein kinase</fullName>
    </submittedName>
</protein>
<evidence type="ECO:0000256" key="1">
    <source>
        <dbReference type="ARBA" id="ARBA00022741"/>
    </source>
</evidence>
<dbReference type="InterPro" id="IPR027417">
    <property type="entry name" value="P-loop_NTPase"/>
</dbReference>
<gene>
    <name evidence="5" type="ORF">ICN82_07535</name>
</gene>
<accession>A0A8J7CZL0</accession>
<dbReference type="PANTHER" id="PTHR32309">
    <property type="entry name" value="TYROSINE-PROTEIN KINASE"/>
    <property type="match status" value="1"/>
</dbReference>
<dbReference type="PANTHER" id="PTHR32309:SF31">
    <property type="entry name" value="CAPSULAR EXOPOLYSACCHARIDE FAMILY"/>
    <property type="match status" value="1"/>
</dbReference>
<evidence type="ECO:0000313" key="6">
    <source>
        <dbReference type="Proteomes" id="UP000609121"/>
    </source>
</evidence>
<reference evidence="5" key="1">
    <citation type="submission" date="2020-09" db="EMBL/GenBank/DDBJ databases">
        <title>A novel bacterium of genus Mangrovicoccus, isolated from South China Sea.</title>
        <authorList>
            <person name="Huang H."/>
            <person name="Mo K."/>
            <person name="Hu Y."/>
        </authorList>
    </citation>
    <scope>NUCLEOTIDE SEQUENCE</scope>
    <source>
        <strain evidence="5">HB182678</strain>
    </source>
</reference>
<dbReference type="Pfam" id="PF01656">
    <property type="entry name" value="CbiA"/>
    <property type="match status" value="1"/>
</dbReference>
<keyword evidence="1" id="KW-0547">Nucleotide-binding</keyword>
<keyword evidence="5" id="KW-0418">Kinase</keyword>
<keyword evidence="2" id="KW-0067">ATP-binding</keyword>
<keyword evidence="5" id="KW-0808">Transferase</keyword>
<dbReference type="SUPFAM" id="SSF52540">
    <property type="entry name" value="P-loop containing nucleoside triphosphate hydrolases"/>
    <property type="match status" value="1"/>
</dbReference>
<organism evidence="5 6">
    <name type="scientific">Mangrovicoccus algicola</name>
    <dbReference type="NCBI Taxonomy" id="2771008"/>
    <lineage>
        <taxon>Bacteria</taxon>
        <taxon>Pseudomonadati</taxon>
        <taxon>Pseudomonadota</taxon>
        <taxon>Alphaproteobacteria</taxon>
        <taxon>Rhodobacterales</taxon>
        <taxon>Paracoccaceae</taxon>
        <taxon>Mangrovicoccus</taxon>
    </lineage>
</organism>
<keyword evidence="6" id="KW-1185">Reference proteome</keyword>